<feature type="non-terminal residue" evidence="1">
    <location>
        <position position="1"/>
    </location>
</feature>
<gene>
    <name evidence="1" type="ORF">g.46695</name>
</gene>
<proteinExistence type="predicted"/>
<dbReference type="EMBL" id="GECZ01008904">
    <property type="protein sequence ID" value="JAS60865.1"/>
    <property type="molecule type" value="Transcribed_RNA"/>
</dbReference>
<accession>A0A1B6GEJ1</accession>
<name>A0A1B6GEJ1_9HEMI</name>
<organism evidence="1">
    <name type="scientific">Cuerna arida</name>
    <dbReference type="NCBI Taxonomy" id="1464854"/>
    <lineage>
        <taxon>Eukaryota</taxon>
        <taxon>Metazoa</taxon>
        <taxon>Ecdysozoa</taxon>
        <taxon>Arthropoda</taxon>
        <taxon>Hexapoda</taxon>
        <taxon>Insecta</taxon>
        <taxon>Pterygota</taxon>
        <taxon>Neoptera</taxon>
        <taxon>Paraneoptera</taxon>
        <taxon>Hemiptera</taxon>
        <taxon>Auchenorrhyncha</taxon>
        <taxon>Membracoidea</taxon>
        <taxon>Cicadellidae</taxon>
        <taxon>Cicadellinae</taxon>
        <taxon>Proconiini</taxon>
        <taxon>Cuerna</taxon>
    </lineage>
</organism>
<evidence type="ECO:0000313" key="1">
    <source>
        <dbReference type="EMBL" id="JAS60865.1"/>
    </source>
</evidence>
<sequence length="123" mass="14348">TIHQINTRYPNNHLLMSDNHSSHPFNYNREESLRIENLSNYSPNVHEISILEKGLTFSPTPRFDHFKLVTDALNFARSIRLKYYFTVQNTESQNIAEEIPDCLTKFKTNPGWEPPPLPTNHPV</sequence>
<dbReference type="AlphaFoldDB" id="A0A1B6GEJ1"/>
<reference evidence="1" key="1">
    <citation type="submission" date="2015-11" db="EMBL/GenBank/DDBJ databases">
        <title>De novo transcriptome assembly of four potential Pierce s Disease insect vectors from Arizona vineyards.</title>
        <authorList>
            <person name="Tassone E.E."/>
        </authorList>
    </citation>
    <scope>NUCLEOTIDE SEQUENCE</scope>
</reference>
<protein>
    <submittedName>
        <fullName evidence="1">Uncharacterized protein</fullName>
    </submittedName>
</protein>
<feature type="non-terminal residue" evidence="1">
    <location>
        <position position="123"/>
    </location>
</feature>